<sequence>MADVSVLNVDLHGKTIGTLTRFAGDRSLFAFNEDYIGDPGRPTLGLFFKDAFGALRTDFPPVQTKILPFFSNLLPEGHLRRYLAEQAGVHPEREFFLLWALGRDLPGAVTVGPADGEAWPPDAIGRRGDDKAAAGDDMLRFSLAGVQLKFSAVQGARGGLTVPASGVGGDWIVKLPSPEHAGVPENEYSMMRLAGLLGMDVPKIDLVDIDGISGLPDGTRRLGGKAFVIERFDRSPGGGRVHIEDFAQVFGVYGDDKYKKASMRSVARVVAAEGTDEDTREFIRRLTFNTLIGNGDMHLKNWSLIYRDGRTASLAPAYDFVSTIAYVPGDRFALNYSRTKDFSGYDEDELAHLAARAALPQKRLLDTARETAADFGAIWNREKNHLPLFGNVREAIDALLPTLPFAGAAGK</sequence>
<protein>
    <submittedName>
        <fullName evidence="6">Putative kinase Y4dM</fullName>
        <ecNumber evidence="6">2.-.-.-</ecNumber>
    </submittedName>
</protein>
<comment type="similarity">
    <text evidence="1">Belongs to the HipA Ser/Thr kinase family.</text>
</comment>
<dbReference type="NCBIfam" id="TIGR03071">
    <property type="entry name" value="couple_hipA"/>
    <property type="match status" value="1"/>
</dbReference>
<accession>A0A212LPZ2</accession>
<dbReference type="InterPro" id="IPR017508">
    <property type="entry name" value="HipA_N1"/>
</dbReference>
<dbReference type="AlphaFoldDB" id="A0A212LPZ2"/>
<dbReference type="Pfam" id="PF13657">
    <property type="entry name" value="Couple_hipA"/>
    <property type="match status" value="1"/>
</dbReference>
<dbReference type="Gene3D" id="1.10.1070.20">
    <property type="match status" value="1"/>
</dbReference>
<name>A0A212LPZ2_9HYPH</name>
<feature type="domain" description="HipA N-terminal subdomain 1" evidence="5">
    <location>
        <begin position="7"/>
        <end position="111"/>
    </location>
</feature>
<dbReference type="GO" id="GO:0004674">
    <property type="term" value="F:protein serine/threonine kinase activity"/>
    <property type="evidence" value="ECO:0007669"/>
    <property type="project" value="TreeGrafter"/>
</dbReference>
<dbReference type="PANTHER" id="PTHR37419">
    <property type="entry name" value="SERINE/THREONINE-PROTEIN KINASE TOXIN HIPA"/>
    <property type="match status" value="1"/>
</dbReference>
<reference evidence="6" key="1">
    <citation type="submission" date="2016-08" db="EMBL/GenBank/DDBJ databases">
        <authorList>
            <person name="Seilhamer J.J."/>
        </authorList>
    </citation>
    <scope>NUCLEOTIDE SEQUENCE</scope>
    <source>
        <strain evidence="6">86</strain>
    </source>
</reference>
<dbReference type="EC" id="2.-.-.-" evidence="6"/>
<organism evidence="6">
    <name type="scientific">uncultured Pleomorphomonas sp</name>
    <dbReference type="NCBI Taxonomy" id="442121"/>
    <lineage>
        <taxon>Bacteria</taxon>
        <taxon>Pseudomonadati</taxon>
        <taxon>Pseudomonadota</taxon>
        <taxon>Alphaproteobacteria</taxon>
        <taxon>Hyphomicrobiales</taxon>
        <taxon>Pleomorphomonadaceae</taxon>
        <taxon>Pleomorphomonas</taxon>
        <taxon>environmental samples</taxon>
    </lineage>
</organism>
<gene>
    <name evidence="6" type="ORF">KL86PLE_90511</name>
</gene>
<dbReference type="InterPro" id="IPR012893">
    <property type="entry name" value="HipA-like_C"/>
</dbReference>
<keyword evidence="3 6" id="KW-0418">Kinase</keyword>
<evidence type="ECO:0000259" key="5">
    <source>
        <dbReference type="Pfam" id="PF13657"/>
    </source>
</evidence>
<dbReference type="PANTHER" id="PTHR37419:SF1">
    <property type="entry name" value="SERINE_THREONINE-PROTEIN KINASE TOXIN HIPA"/>
    <property type="match status" value="1"/>
</dbReference>
<dbReference type="RefSeq" id="WP_288198642.1">
    <property type="nucleotide sequence ID" value="NZ_LT608334.1"/>
</dbReference>
<evidence type="ECO:0000256" key="2">
    <source>
        <dbReference type="ARBA" id="ARBA00022679"/>
    </source>
</evidence>
<proteinExistence type="inferred from homology"/>
<evidence type="ECO:0000259" key="4">
    <source>
        <dbReference type="Pfam" id="PF07804"/>
    </source>
</evidence>
<feature type="domain" description="HipA-like C-terminal" evidence="4">
    <location>
        <begin position="141"/>
        <end position="378"/>
    </location>
</feature>
<dbReference type="Pfam" id="PF07804">
    <property type="entry name" value="HipA_C"/>
    <property type="match status" value="1"/>
</dbReference>
<evidence type="ECO:0000313" key="6">
    <source>
        <dbReference type="EMBL" id="SCM79567.1"/>
    </source>
</evidence>
<dbReference type="GO" id="GO:0005829">
    <property type="term" value="C:cytosol"/>
    <property type="evidence" value="ECO:0007669"/>
    <property type="project" value="TreeGrafter"/>
</dbReference>
<dbReference type="EMBL" id="FMJD01000013">
    <property type="protein sequence ID" value="SCM79567.1"/>
    <property type="molecule type" value="Genomic_DNA"/>
</dbReference>
<evidence type="ECO:0000256" key="1">
    <source>
        <dbReference type="ARBA" id="ARBA00010164"/>
    </source>
</evidence>
<evidence type="ECO:0000256" key="3">
    <source>
        <dbReference type="ARBA" id="ARBA00022777"/>
    </source>
</evidence>
<dbReference type="InterPro" id="IPR052028">
    <property type="entry name" value="HipA_Ser/Thr_kinase"/>
</dbReference>
<keyword evidence="2 6" id="KW-0808">Transferase</keyword>